<reference evidence="3 5" key="2">
    <citation type="submission" date="2019-12" db="EMBL/GenBank/DDBJ databases">
        <title>Rhizobium genotypes associated with high levels of biological nitrogen fixation by grain legumes in a temperate-maritime cropping system.</title>
        <authorList>
            <person name="Maluk M."/>
            <person name="Francesc Ferrando Molina F."/>
            <person name="Lopez Del Egido L."/>
            <person name="Lafos M."/>
            <person name="Langarica-Fuentes A."/>
            <person name="Gebre Yohannes G."/>
            <person name="Young M.W."/>
            <person name="Martin P."/>
            <person name="Gantlett R."/>
            <person name="Kenicer G."/>
            <person name="Hawes C."/>
            <person name="Begg G.S."/>
            <person name="Quilliam R.S."/>
            <person name="Squire G.R."/>
            <person name="Poole P.S."/>
            <person name="Young P.W."/>
            <person name="Iannetta P.M."/>
            <person name="James E.K."/>
        </authorList>
    </citation>
    <scope>NUCLEOTIDE SEQUENCE [LARGE SCALE GENOMIC DNA]</scope>
    <source>
        <strain evidence="3 5">JHI1096</strain>
    </source>
</reference>
<dbReference type="eggNOG" id="COG2002">
    <property type="taxonomic scope" value="Bacteria"/>
</dbReference>
<evidence type="ECO:0000313" key="3">
    <source>
        <dbReference type="EMBL" id="NEI33906.1"/>
    </source>
</evidence>
<proteinExistence type="predicted"/>
<dbReference type="RefSeq" id="WP_064247812.1">
    <property type="nucleotide sequence ID" value="NZ_CAXURF020000001.1"/>
</dbReference>
<protein>
    <submittedName>
        <fullName evidence="3">AbrB/MazE/SpoVT family DNA-binding domain-containing protein</fullName>
    </submittedName>
    <submittedName>
        <fullName evidence="4">Transcriptional regulator</fullName>
    </submittedName>
</protein>
<dbReference type="EMBL" id="WUEZ01000007">
    <property type="protein sequence ID" value="NEI33906.1"/>
    <property type="molecule type" value="Genomic_DNA"/>
</dbReference>
<evidence type="ECO:0000259" key="2">
    <source>
        <dbReference type="PROSITE" id="PS51740"/>
    </source>
</evidence>
<dbReference type="Gene3D" id="2.10.260.10">
    <property type="match status" value="1"/>
</dbReference>
<keyword evidence="1 3" id="KW-0238">DNA-binding</keyword>
<dbReference type="Pfam" id="PF04014">
    <property type="entry name" value="MazE_antitoxin"/>
    <property type="match status" value="1"/>
</dbReference>
<dbReference type="AlphaFoldDB" id="A0A179BRX8"/>
<gene>
    <name evidence="4" type="ORF">A4U53_02240</name>
    <name evidence="3" type="ORF">GR204_07805</name>
</gene>
<dbReference type="NCBIfam" id="TIGR01439">
    <property type="entry name" value="lp_hng_hel_AbrB"/>
    <property type="match status" value="1"/>
</dbReference>
<dbReference type="Proteomes" id="UP000471560">
    <property type="component" value="Unassembled WGS sequence"/>
</dbReference>
<comment type="caution">
    <text evidence="4">The sequence shown here is derived from an EMBL/GenBank/DDBJ whole genome shotgun (WGS) entry which is preliminary data.</text>
</comment>
<dbReference type="SMART" id="SM00966">
    <property type="entry name" value="SpoVT_AbrB"/>
    <property type="match status" value="1"/>
</dbReference>
<evidence type="ECO:0000256" key="1">
    <source>
        <dbReference type="PROSITE-ProRule" id="PRU01076"/>
    </source>
</evidence>
<organism evidence="4">
    <name type="scientific">Rhizobium leguminosarum</name>
    <dbReference type="NCBI Taxonomy" id="384"/>
    <lineage>
        <taxon>Bacteria</taxon>
        <taxon>Pseudomonadati</taxon>
        <taxon>Pseudomonadota</taxon>
        <taxon>Alphaproteobacteria</taxon>
        <taxon>Hyphomicrobiales</taxon>
        <taxon>Rhizobiaceae</taxon>
        <taxon>Rhizobium/Agrobacterium group</taxon>
        <taxon>Rhizobium</taxon>
    </lineage>
</organism>
<reference evidence="4" key="1">
    <citation type="submission" date="2016-04" db="EMBL/GenBank/DDBJ databases">
        <title>Fast-growing isolate from the root nodules of Vavilovia formosa.</title>
        <authorList>
            <person name="Kimeklis A."/>
            <person name="Safronova V."/>
            <person name="Belimov A."/>
            <person name="Andronov E."/>
        </authorList>
    </citation>
    <scope>NUCLEOTIDE SEQUENCE [LARGE SCALE GENOMIC DNA]</scope>
    <source>
        <strain evidence="4">Vaf-46</strain>
    </source>
</reference>
<sequence>MPTLTVTAKGQVTLKKEVLQHLGVRPGDRIDVDLLPGGKLEVIAVKRRPVAGSVESFFGSLENKENIHATLEEIDEAIKAGWAGEVVVDNDR</sequence>
<dbReference type="InterPro" id="IPR007159">
    <property type="entry name" value="SpoVT-AbrB_dom"/>
</dbReference>
<evidence type="ECO:0000313" key="4">
    <source>
        <dbReference type="EMBL" id="OAP94053.1"/>
    </source>
</evidence>
<dbReference type="EMBL" id="LWBS01000220">
    <property type="protein sequence ID" value="OAP94053.1"/>
    <property type="molecule type" value="Genomic_DNA"/>
</dbReference>
<name>A0A179BRX8_RHILE</name>
<dbReference type="InterPro" id="IPR037914">
    <property type="entry name" value="SpoVT-AbrB_sf"/>
</dbReference>
<dbReference type="GO" id="GO:0003677">
    <property type="term" value="F:DNA binding"/>
    <property type="evidence" value="ECO:0007669"/>
    <property type="project" value="UniProtKB-UniRule"/>
</dbReference>
<dbReference type="SUPFAM" id="SSF89447">
    <property type="entry name" value="AbrB/MazE/MraZ-like"/>
    <property type="match status" value="1"/>
</dbReference>
<dbReference type="PROSITE" id="PS51740">
    <property type="entry name" value="SPOVT_ABRB"/>
    <property type="match status" value="1"/>
</dbReference>
<evidence type="ECO:0000313" key="5">
    <source>
        <dbReference type="Proteomes" id="UP000471560"/>
    </source>
</evidence>
<accession>A0A179BRX8</accession>
<feature type="domain" description="SpoVT-AbrB" evidence="2">
    <location>
        <begin position="1"/>
        <end position="47"/>
    </location>
</feature>